<evidence type="ECO:0000256" key="1">
    <source>
        <dbReference type="ARBA" id="ARBA00006271"/>
    </source>
</evidence>
<dbReference type="Gene3D" id="1.10.1420.10">
    <property type="match status" value="2"/>
</dbReference>
<dbReference type="GeneID" id="25265875"/>
<keyword evidence="2" id="KW-0547">Nucleotide-binding</keyword>
<dbReference type="Pfam" id="PF00488">
    <property type="entry name" value="MutS_V"/>
    <property type="match status" value="1"/>
</dbReference>
<dbReference type="Gene3D" id="3.40.50.300">
    <property type="entry name" value="P-loop containing nucleotide triphosphate hydrolases"/>
    <property type="match status" value="1"/>
</dbReference>
<name>A0A066WN88_TILAU</name>
<dbReference type="SMART" id="SM00533">
    <property type="entry name" value="MUTSd"/>
    <property type="match status" value="1"/>
</dbReference>
<dbReference type="GO" id="GO:0006298">
    <property type="term" value="P:mismatch repair"/>
    <property type="evidence" value="ECO:0007669"/>
    <property type="project" value="InterPro"/>
</dbReference>
<feature type="region of interest" description="Disordered" evidence="5">
    <location>
        <begin position="110"/>
        <end position="130"/>
    </location>
</feature>
<dbReference type="Proteomes" id="UP000027361">
    <property type="component" value="Unassembled WGS sequence"/>
</dbReference>
<dbReference type="STRING" id="1037660.A0A066WN88"/>
<organism evidence="8 9">
    <name type="scientific">Tilletiaria anomala (strain ATCC 24038 / CBS 436.72 / UBC 951)</name>
    <dbReference type="NCBI Taxonomy" id="1037660"/>
    <lineage>
        <taxon>Eukaryota</taxon>
        <taxon>Fungi</taxon>
        <taxon>Dikarya</taxon>
        <taxon>Basidiomycota</taxon>
        <taxon>Ustilaginomycotina</taxon>
        <taxon>Exobasidiomycetes</taxon>
        <taxon>Georgefischeriales</taxon>
        <taxon>Tilletiariaceae</taxon>
        <taxon>Tilletiaria</taxon>
    </lineage>
</organism>
<dbReference type="HOGENOM" id="CLU_002472_8_0_1"/>
<dbReference type="EMBL" id="JMSN01000010">
    <property type="protein sequence ID" value="KDN52449.1"/>
    <property type="molecule type" value="Genomic_DNA"/>
</dbReference>
<evidence type="ECO:0000259" key="7">
    <source>
        <dbReference type="SMART" id="SM00534"/>
    </source>
</evidence>
<dbReference type="PANTHER" id="PTHR11361:SF20">
    <property type="entry name" value="MUTS PROTEIN HOMOLOG 5"/>
    <property type="match status" value="1"/>
</dbReference>
<dbReference type="SUPFAM" id="SSF52540">
    <property type="entry name" value="P-loop containing nucleoside triphosphate hydrolases"/>
    <property type="match status" value="1"/>
</dbReference>
<comment type="caution">
    <text evidence="8">The sequence shown here is derived from an EMBL/GenBank/DDBJ whole genome shotgun (WGS) entry which is preliminary data.</text>
</comment>
<dbReference type="RefSeq" id="XP_013245297.1">
    <property type="nucleotide sequence ID" value="XM_013389843.1"/>
</dbReference>
<dbReference type="GO" id="GO:0051026">
    <property type="term" value="P:chiasma assembly"/>
    <property type="evidence" value="ECO:0007669"/>
    <property type="project" value="TreeGrafter"/>
</dbReference>
<feature type="compositionally biased region" description="Low complexity" evidence="5">
    <location>
        <begin position="117"/>
        <end position="130"/>
    </location>
</feature>
<proteinExistence type="inferred from homology"/>
<dbReference type="PANTHER" id="PTHR11361">
    <property type="entry name" value="DNA MISMATCH REPAIR PROTEIN MUTS FAMILY MEMBER"/>
    <property type="match status" value="1"/>
</dbReference>
<gene>
    <name evidence="8" type="ORF">K437DRAFT_266635</name>
</gene>
<evidence type="ECO:0008006" key="10">
    <source>
        <dbReference type="Google" id="ProtNLM"/>
    </source>
</evidence>
<dbReference type="GO" id="GO:0140664">
    <property type="term" value="F:ATP-dependent DNA damage sensor activity"/>
    <property type="evidence" value="ECO:0007669"/>
    <property type="project" value="InterPro"/>
</dbReference>
<dbReference type="OMA" id="RHAIAIS"/>
<evidence type="ECO:0000256" key="5">
    <source>
        <dbReference type="SAM" id="MobiDB-lite"/>
    </source>
</evidence>
<feature type="domain" description="DNA mismatch repair proteins mutS family" evidence="7">
    <location>
        <begin position="688"/>
        <end position="883"/>
    </location>
</feature>
<dbReference type="InterPro" id="IPR045076">
    <property type="entry name" value="MutS"/>
</dbReference>
<dbReference type="SUPFAM" id="SSF48334">
    <property type="entry name" value="DNA repair protein MutS, domain III"/>
    <property type="match status" value="1"/>
</dbReference>
<dbReference type="InterPro" id="IPR027417">
    <property type="entry name" value="P-loop_NTPase"/>
</dbReference>
<sequence>MSDEESLSDAAPLAKRTRFNVAASIRSDAPANPSWQDRTEYDDFDTAEAELEEEEKIAEGVIMSILIQHGRVGCAIFEDVSHTLFLLEDAAVEAHTSTFKADTVILGRSDVQEGPDAGHTAGNASTSAAANKETGMRDLVGLIIDQHKPDMILASSKCSSEDIEAMKTDLTETGGTLQVRPAREYDPVAGKMRLLSIGALDADRAADSQDDDEGYSASPKITSAAEAGELPFFTKRLKLASAVDAEQMTLTTAAACALLSHVFRLVSHGALPNAEPGLSHIISGVETMCLSNYLQVTSATQKALSIFVEESVASAQSSSKKEGLSLFNVLDFTVSPMGRTLLRRWLAWPSAVKKTINVRHDAVGCLLRPQTAADLVLLVAELKGGANIASLLGSAFARGTPSLAAWRKLSEYCRHAIAISEILGNFENLSKMLSDILSAINVASLADIADMLGIIDWQESTQERSVVICVGHDAQLDEWRRSYAALPSLLSTVAESLRGTAMQEHAESFNICFFPQLGYLIALPRESEDMTGAERQIEGLTFSFSSNMMDYFKSQEMEDLDVHLGDLHSYIADRQIEITNDLQQRVLAKQAVILSGAQAMAELDCLISLARAAQEYGYVRPNMIEGNEIRIERGRHPLSERCVESFVPNDAMLVGGKGDLQDAMVQDSNFEEFDQQQAGESTDAAAGNSMIVVTGANCCGKSVFIKSIAMIVYMAQCGSFVPADRAVLGVCDKILTSIQVLESVGRMQSNFLIDISQCSFALRHCTARSLVLLDETAKGTDAKDGAALFAAIVQDLLTRGQDCPKAAVATHFHDVFFNGILPPYLPFTPMHMQIVLEQTDGNEDIIYLFKAAPGFSDSSNAGHCARIFGIDVEVVNRGDFVTRLLRQGHASDLAFAGLEDDGEGAAYSSACITNKEELMVIERVARLFLDWDIDGTLQELEDGKNEGSEHRPLIREQVRAILASQLLKTDRPEHMEERNNMASSKQEGIADMRPAYADGFENLAHGFAGSDCHKYIPEEVEFLDAP</sequence>
<dbReference type="Pfam" id="PF05192">
    <property type="entry name" value="MutS_III"/>
    <property type="match status" value="1"/>
</dbReference>
<dbReference type="SMART" id="SM00534">
    <property type="entry name" value="MUTSac"/>
    <property type="match status" value="1"/>
</dbReference>
<dbReference type="InterPro" id="IPR007696">
    <property type="entry name" value="DNA_mismatch_repair_MutS_core"/>
</dbReference>
<keyword evidence="3" id="KW-0067">ATP-binding</keyword>
<dbReference type="AlphaFoldDB" id="A0A066WN88"/>
<protein>
    <recommendedName>
        <fullName evidence="10">DNA mismatch repair proteins mutS family domain-containing protein</fullName>
    </recommendedName>
</protein>
<dbReference type="GO" id="GO:0030983">
    <property type="term" value="F:mismatched DNA binding"/>
    <property type="evidence" value="ECO:0007669"/>
    <property type="project" value="InterPro"/>
</dbReference>
<evidence type="ECO:0000259" key="6">
    <source>
        <dbReference type="SMART" id="SM00533"/>
    </source>
</evidence>
<keyword evidence="9" id="KW-1185">Reference proteome</keyword>
<dbReference type="InterPro" id="IPR036187">
    <property type="entry name" value="DNA_mismatch_repair_MutS_sf"/>
</dbReference>
<accession>A0A066WN88</accession>
<evidence type="ECO:0000256" key="4">
    <source>
        <dbReference type="ARBA" id="ARBA00023125"/>
    </source>
</evidence>
<feature type="domain" description="DNA mismatch repair protein MutS core" evidence="6">
    <location>
        <begin position="321"/>
        <end position="642"/>
    </location>
</feature>
<dbReference type="InParanoid" id="A0A066WN88"/>
<evidence type="ECO:0000256" key="3">
    <source>
        <dbReference type="ARBA" id="ARBA00022840"/>
    </source>
</evidence>
<evidence type="ECO:0000313" key="8">
    <source>
        <dbReference type="EMBL" id="KDN52449.1"/>
    </source>
</evidence>
<dbReference type="GO" id="GO:0005634">
    <property type="term" value="C:nucleus"/>
    <property type="evidence" value="ECO:0007669"/>
    <property type="project" value="TreeGrafter"/>
</dbReference>
<reference evidence="8 9" key="1">
    <citation type="submission" date="2014-05" db="EMBL/GenBank/DDBJ databases">
        <title>Draft genome sequence of a rare smut relative, Tilletiaria anomala UBC 951.</title>
        <authorList>
            <consortium name="DOE Joint Genome Institute"/>
            <person name="Toome M."/>
            <person name="Kuo A."/>
            <person name="Henrissat B."/>
            <person name="Lipzen A."/>
            <person name="Tritt A."/>
            <person name="Yoshinaga Y."/>
            <person name="Zane M."/>
            <person name="Barry K."/>
            <person name="Grigoriev I.V."/>
            <person name="Spatafora J.W."/>
            <person name="Aimea M.C."/>
        </authorList>
    </citation>
    <scope>NUCLEOTIDE SEQUENCE [LARGE SCALE GENOMIC DNA]</scope>
    <source>
        <strain evidence="8 9">UBC 951</strain>
    </source>
</reference>
<comment type="similarity">
    <text evidence="1">Belongs to the DNA mismatch repair MutS family.</text>
</comment>
<dbReference type="OrthoDB" id="29596at2759"/>
<keyword evidence="4" id="KW-0238">DNA-binding</keyword>
<dbReference type="InterPro" id="IPR000432">
    <property type="entry name" value="DNA_mismatch_repair_MutS_C"/>
</dbReference>
<evidence type="ECO:0000313" key="9">
    <source>
        <dbReference type="Proteomes" id="UP000027361"/>
    </source>
</evidence>
<dbReference type="GO" id="GO:0005524">
    <property type="term" value="F:ATP binding"/>
    <property type="evidence" value="ECO:0007669"/>
    <property type="project" value="UniProtKB-KW"/>
</dbReference>
<evidence type="ECO:0000256" key="2">
    <source>
        <dbReference type="ARBA" id="ARBA00022741"/>
    </source>
</evidence>